<name>A0A5M3X8Y6_9ACTN</name>
<comment type="caution">
    <text evidence="6">The sequence shown here is derived from an EMBL/GenBank/DDBJ whole genome shotgun (WGS) entry which is preliminary data.</text>
</comment>
<evidence type="ECO:0000313" key="7">
    <source>
        <dbReference type="Proteomes" id="UP000377595"/>
    </source>
</evidence>
<dbReference type="InterPro" id="IPR001647">
    <property type="entry name" value="HTH_TetR"/>
</dbReference>
<dbReference type="RefSeq" id="WP_170321203.1">
    <property type="nucleotide sequence ID" value="NZ_BAAAHM010000001.1"/>
</dbReference>
<dbReference type="AlphaFoldDB" id="A0A5M3X8Y6"/>
<dbReference type="Gene3D" id="1.10.357.10">
    <property type="entry name" value="Tetracycline Repressor, domain 2"/>
    <property type="match status" value="2"/>
</dbReference>
<keyword evidence="2 4" id="KW-0238">DNA-binding</keyword>
<reference evidence="6 7" key="1">
    <citation type="submission" date="2019-10" db="EMBL/GenBank/DDBJ databases">
        <title>Whole genome shotgun sequence of Acrocarpospora pleiomorpha NBRC 16267.</title>
        <authorList>
            <person name="Ichikawa N."/>
            <person name="Kimura A."/>
            <person name="Kitahashi Y."/>
            <person name="Komaki H."/>
            <person name="Oguchi A."/>
        </authorList>
    </citation>
    <scope>NUCLEOTIDE SEQUENCE [LARGE SCALE GENOMIC DNA]</scope>
    <source>
        <strain evidence="6 7">NBRC 16267</strain>
    </source>
</reference>
<dbReference type="InterPro" id="IPR050109">
    <property type="entry name" value="HTH-type_TetR-like_transc_reg"/>
</dbReference>
<keyword evidence="3" id="KW-0804">Transcription</keyword>
<feature type="domain" description="HTH tetR-type" evidence="5">
    <location>
        <begin position="1"/>
        <end position="54"/>
    </location>
</feature>
<keyword evidence="7" id="KW-1185">Reference proteome</keyword>
<dbReference type="GO" id="GO:0003700">
    <property type="term" value="F:DNA-binding transcription factor activity"/>
    <property type="evidence" value="ECO:0007669"/>
    <property type="project" value="TreeGrafter"/>
</dbReference>
<organism evidence="6 7">
    <name type="scientific">Acrocarpospora pleiomorpha</name>
    <dbReference type="NCBI Taxonomy" id="90975"/>
    <lineage>
        <taxon>Bacteria</taxon>
        <taxon>Bacillati</taxon>
        <taxon>Actinomycetota</taxon>
        <taxon>Actinomycetes</taxon>
        <taxon>Streptosporangiales</taxon>
        <taxon>Streptosporangiaceae</taxon>
        <taxon>Acrocarpospora</taxon>
    </lineage>
</organism>
<dbReference type="PROSITE" id="PS50977">
    <property type="entry name" value="HTH_TETR_2"/>
    <property type="match status" value="2"/>
</dbReference>
<dbReference type="Pfam" id="PF00440">
    <property type="entry name" value="TetR_N"/>
    <property type="match status" value="2"/>
</dbReference>
<protein>
    <submittedName>
        <fullName evidence="6">TetR family transcriptional regulator</fullName>
    </submittedName>
</protein>
<feature type="domain" description="HTH tetR-type" evidence="5">
    <location>
        <begin position="186"/>
        <end position="246"/>
    </location>
</feature>
<dbReference type="EMBL" id="BLAF01000004">
    <property type="protein sequence ID" value="GES17182.1"/>
    <property type="molecule type" value="Genomic_DNA"/>
</dbReference>
<dbReference type="InterPro" id="IPR023772">
    <property type="entry name" value="DNA-bd_HTH_TetR-type_CS"/>
</dbReference>
<evidence type="ECO:0000256" key="4">
    <source>
        <dbReference type="PROSITE-ProRule" id="PRU00335"/>
    </source>
</evidence>
<evidence type="ECO:0000259" key="5">
    <source>
        <dbReference type="PROSITE" id="PS50977"/>
    </source>
</evidence>
<evidence type="ECO:0000256" key="2">
    <source>
        <dbReference type="ARBA" id="ARBA00023125"/>
    </source>
</evidence>
<evidence type="ECO:0000313" key="6">
    <source>
        <dbReference type="EMBL" id="GES17182.1"/>
    </source>
</evidence>
<dbReference type="Proteomes" id="UP000377595">
    <property type="component" value="Unassembled WGS sequence"/>
</dbReference>
<gene>
    <name evidence="6" type="ORF">Aple_000770</name>
</gene>
<dbReference type="SUPFAM" id="SSF46689">
    <property type="entry name" value="Homeodomain-like"/>
    <property type="match status" value="2"/>
</dbReference>
<sequence length="366" mass="39184">MSAAARLFVERGFPNVKMSDIAAEVGITASALYRHFAGKSELLNAVLGEAVEKSRLSTAPSGDLATMLAGKASAILDVPGIGILWSRESRHLKPDDRARVVTRIASENQEYARAIRARHPHLSPDESSLLAGAVTSVLTSASPHAHGLSRADHIRVLKSAALAAADTRLEDVDARPAATHTALEPTSQREKLLSVAGRLFGTMGYESTSLDDIGSAADVTGPSLYSHFTNKAAILQEVLDRAEHALWIDLHAAIRSTDDPWRALIVVAESYARLGQSQPHVIAFIVAEGARASGDSQSRQREYLQEWVGLLRRARPGLSMPVARALVRAAVTVVNDFSRTRSVVGRSDFTGIVTSIAGAVLQAPER</sequence>
<evidence type="ECO:0000256" key="1">
    <source>
        <dbReference type="ARBA" id="ARBA00023015"/>
    </source>
</evidence>
<feature type="DNA-binding region" description="H-T-H motif" evidence="4">
    <location>
        <begin position="17"/>
        <end position="36"/>
    </location>
</feature>
<dbReference type="PANTHER" id="PTHR30055">
    <property type="entry name" value="HTH-TYPE TRANSCRIPTIONAL REGULATOR RUTR"/>
    <property type="match status" value="1"/>
</dbReference>
<dbReference type="PRINTS" id="PR00455">
    <property type="entry name" value="HTHTETR"/>
</dbReference>
<proteinExistence type="predicted"/>
<evidence type="ECO:0000256" key="3">
    <source>
        <dbReference type="ARBA" id="ARBA00023163"/>
    </source>
</evidence>
<accession>A0A5M3X8Y6</accession>
<dbReference type="PANTHER" id="PTHR30055:SF234">
    <property type="entry name" value="HTH-TYPE TRANSCRIPTIONAL REGULATOR BETI"/>
    <property type="match status" value="1"/>
</dbReference>
<keyword evidence="1" id="KW-0805">Transcription regulation</keyword>
<dbReference type="InterPro" id="IPR009057">
    <property type="entry name" value="Homeodomain-like_sf"/>
</dbReference>
<dbReference type="GO" id="GO:0000976">
    <property type="term" value="F:transcription cis-regulatory region binding"/>
    <property type="evidence" value="ECO:0007669"/>
    <property type="project" value="TreeGrafter"/>
</dbReference>
<feature type="DNA-binding region" description="H-T-H motif" evidence="4">
    <location>
        <begin position="209"/>
        <end position="228"/>
    </location>
</feature>
<dbReference type="Gene3D" id="1.10.10.60">
    <property type="entry name" value="Homeodomain-like"/>
    <property type="match status" value="2"/>
</dbReference>
<dbReference type="PROSITE" id="PS01081">
    <property type="entry name" value="HTH_TETR_1"/>
    <property type="match status" value="1"/>
</dbReference>